<dbReference type="VEuPathDB" id="TrichDB:TVAGG3_0987130"/>
<dbReference type="SMART" id="SM00324">
    <property type="entry name" value="RhoGAP"/>
    <property type="match status" value="1"/>
</dbReference>
<organism evidence="4 5">
    <name type="scientific">Trichomonas vaginalis (strain ATCC PRA-98 / G3)</name>
    <dbReference type="NCBI Taxonomy" id="412133"/>
    <lineage>
        <taxon>Eukaryota</taxon>
        <taxon>Metamonada</taxon>
        <taxon>Parabasalia</taxon>
        <taxon>Trichomonadida</taxon>
        <taxon>Trichomonadidae</taxon>
        <taxon>Trichomonas</taxon>
    </lineage>
</organism>
<name>A2DD87_TRIV3</name>
<dbReference type="Pfam" id="PF00620">
    <property type="entry name" value="RhoGAP"/>
    <property type="match status" value="1"/>
</dbReference>
<evidence type="ECO:0000256" key="1">
    <source>
        <dbReference type="ARBA" id="ARBA00022468"/>
    </source>
</evidence>
<dbReference type="PANTHER" id="PTHR15228:SF24">
    <property type="entry name" value="RHO-GAP DOMAIN-CONTAINING PROTEIN"/>
    <property type="match status" value="1"/>
</dbReference>
<feature type="domain" description="PH" evidence="2">
    <location>
        <begin position="9"/>
        <end position="110"/>
    </location>
</feature>
<dbReference type="InterPro" id="IPR000198">
    <property type="entry name" value="RhoGAP_dom"/>
</dbReference>
<dbReference type="OMA" id="CNEESAN"/>
<keyword evidence="5" id="KW-1185">Reference proteome</keyword>
<sequence length="431" mass="48831">MQSDFDPSKITYKGTMEKCGGNVKNWKKRTFVISEVTLYYFKDATMTEELGKIPLIDTTLTLEPETEGPGFYFKLHLAPNASAARTDYLFRSPTEAERTEWINEITKASKTTIFNKPLLNALKINPDDRETPLPIPYFIKTGVDYLNANGLKVEGIYRLNGSSANIETLQKQINMNEKVSYSDVHTATGLIKLYLRTTPDSILLKKNYDALQTIANLPEDKQGEPVSQIVRTIPLPNYVLLHYMYSHLRKILEFADQNKMSERALGVCIGPSIVTCNEESANAAYNESAVQQSISTAIFQNFDLIFGQNPLMRFRSTSNTDLYRVKKNQIDYPYILKAPANAVVQSVCEDATGWYICVYNDQWGLIHNSMLEKVNSPFGVISGLASQDKKWTIPEEILERFAAECPEASQLYEILFNKLKDLRAKAKKMSN</sequence>
<dbReference type="EMBL" id="DS113189">
    <property type="protein sequence ID" value="EAY21566.1"/>
    <property type="molecule type" value="Genomic_DNA"/>
</dbReference>
<dbReference type="InParanoid" id="A2DD87"/>
<proteinExistence type="predicted"/>
<dbReference type="GO" id="GO:0007264">
    <property type="term" value="P:small GTPase-mediated signal transduction"/>
    <property type="evidence" value="ECO:0000318"/>
    <property type="project" value="GO_Central"/>
</dbReference>
<evidence type="ECO:0000313" key="4">
    <source>
        <dbReference type="EMBL" id="EAY21566.1"/>
    </source>
</evidence>
<dbReference type="SMR" id="A2DD87"/>
<dbReference type="InterPro" id="IPR051025">
    <property type="entry name" value="RhoGAP"/>
</dbReference>
<protein>
    <submittedName>
        <fullName evidence="4">RhoGAP domain containing protein</fullName>
    </submittedName>
</protein>
<dbReference type="SUPFAM" id="SSF48350">
    <property type="entry name" value="GTPase activation domain, GAP"/>
    <property type="match status" value="1"/>
</dbReference>
<evidence type="ECO:0000313" key="5">
    <source>
        <dbReference type="Proteomes" id="UP000001542"/>
    </source>
</evidence>
<reference evidence="4" key="2">
    <citation type="journal article" date="2007" name="Science">
        <title>Draft genome sequence of the sexually transmitted pathogen Trichomonas vaginalis.</title>
        <authorList>
            <person name="Carlton J.M."/>
            <person name="Hirt R.P."/>
            <person name="Silva J.C."/>
            <person name="Delcher A.L."/>
            <person name="Schatz M."/>
            <person name="Zhao Q."/>
            <person name="Wortman J.R."/>
            <person name="Bidwell S.L."/>
            <person name="Alsmark U.C.M."/>
            <person name="Besteiro S."/>
            <person name="Sicheritz-Ponten T."/>
            <person name="Noel C.J."/>
            <person name="Dacks J.B."/>
            <person name="Foster P.G."/>
            <person name="Simillion C."/>
            <person name="Van de Peer Y."/>
            <person name="Miranda-Saavedra D."/>
            <person name="Barton G.J."/>
            <person name="Westrop G.D."/>
            <person name="Mueller S."/>
            <person name="Dessi D."/>
            <person name="Fiori P.L."/>
            <person name="Ren Q."/>
            <person name="Paulsen I."/>
            <person name="Zhang H."/>
            <person name="Bastida-Corcuera F.D."/>
            <person name="Simoes-Barbosa A."/>
            <person name="Brown M.T."/>
            <person name="Hayes R.D."/>
            <person name="Mukherjee M."/>
            <person name="Okumura C.Y."/>
            <person name="Schneider R."/>
            <person name="Smith A.J."/>
            <person name="Vanacova S."/>
            <person name="Villalvazo M."/>
            <person name="Haas B.J."/>
            <person name="Pertea M."/>
            <person name="Feldblyum T.V."/>
            <person name="Utterback T.R."/>
            <person name="Shu C.L."/>
            <person name="Osoegawa K."/>
            <person name="de Jong P.J."/>
            <person name="Hrdy I."/>
            <person name="Horvathova L."/>
            <person name="Zubacova Z."/>
            <person name="Dolezal P."/>
            <person name="Malik S.B."/>
            <person name="Logsdon J.M. Jr."/>
            <person name="Henze K."/>
            <person name="Gupta A."/>
            <person name="Wang C.C."/>
            <person name="Dunne R.L."/>
            <person name="Upcroft J.A."/>
            <person name="Upcroft P."/>
            <person name="White O."/>
            <person name="Salzberg S.L."/>
            <person name="Tang P."/>
            <person name="Chiu C.-H."/>
            <person name="Lee Y.-S."/>
            <person name="Embley T.M."/>
            <person name="Coombs G.H."/>
            <person name="Mottram J.C."/>
            <person name="Tachezy J."/>
            <person name="Fraser-Liggett C.M."/>
            <person name="Johnson P.J."/>
        </authorList>
    </citation>
    <scope>NUCLEOTIDE SEQUENCE [LARGE SCALE GENOMIC DNA]</scope>
    <source>
        <strain evidence="4">G3</strain>
    </source>
</reference>
<keyword evidence="1" id="KW-0343">GTPase activation</keyword>
<dbReference type="PROSITE" id="PS50003">
    <property type="entry name" value="PH_DOMAIN"/>
    <property type="match status" value="1"/>
</dbReference>
<feature type="domain" description="Rho-GAP" evidence="3">
    <location>
        <begin position="122"/>
        <end position="306"/>
    </location>
</feature>
<evidence type="ECO:0000259" key="2">
    <source>
        <dbReference type="PROSITE" id="PS50003"/>
    </source>
</evidence>
<dbReference type="GO" id="GO:0005096">
    <property type="term" value="F:GTPase activator activity"/>
    <property type="evidence" value="ECO:0000318"/>
    <property type="project" value="GO_Central"/>
</dbReference>
<accession>A2DD87</accession>
<evidence type="ECO:0000259" key="3">
    <source>
        <dbReference type="PROSITE" id="PS50238"/>
    </source>
</evidence>
<dbReference type="eggNOG" id="KOG4270">
    <property type="taxonomic scope" value="Eukaryota"/>
</dbReference>
<dbReference type="Gene3D" id="1.10.555.10">
    <property type="entry name" value="Rho GTPase activation protein"/>
    <property type="match status" value="1"/>
</dbReference>
<dbReference type="SMART" id="SM00233">
    <property type="entry name" value="PH"/>
    <property type="match status" value="1"/>
</dbReference>
<dbReference type="KEGG" id="tva:5467113"/>
<gene>
    <name evidence="4" type="ORF">TVAG_013310</name>
</gene>
<dbReference type="Proteomes" id="UP000001542">
    <property type="component" value="Unassembled WGS sequence"/>
</dbReference>
<dbReference type="STRING" id="5722.A2DD87"/>
<dbReference type="SUPFAM" id="SSF50729">
    <property type="entry name" value="PH domain-like"/>
    <property type="match status" value="1"/>
</dbReference>
<dbReference type="Pfam" id="PF00169">
    <property type="entry name" value="PH"/>
    <property type="match status" value="1"/>
</dbReference>
<dbReference type="CDD" id="cd00159">
    <property type="entry name" value="RhoGAP"/>
    <property type="match status" value="1"/>
</dbReference>
<dbReference type="InterPro" id="IPR011993">
    <property type="entry name" value="PH-like_dom_sf"/>
</dbReference>
<dbReference type="RefSeq" id="XP_001582552.1">
    <property type="nucleotide sequence ID" value="XM_001582502.1"/>
</dbReference>
<reference evidence="4" key="1">
    <citation type="submission" date="2006-10" db="EMBL/GenBank/DDBJ databases">
        <authorList>
            <person name="Amadeo P."/>
            <person name="Zhao Q."/>
            <person name="Wortman J."/>
            <person name="Fraser-Liggett C."/>
            <person name="Carlton J."/>
        </authorList>
    </citation>
    <scope>NUCLEOTIDE SEQUENCE</scope>
    <source>
        <strain evidence="4">G3</strain>
    </source>
</reference>
<dbReference type="InterPro" id="IPR001849">
    <property type="entry name" value="PH_domain"/>
</dbReference>
<dbReference type="PANTHER" id="PTHR15228">
    <property type="entry name" value="SPERMATHECAL PHYSIOLOGY VARIANT"/>
    <property type="match status" value="1"/>
</dbReference>
<dbReference type="PROSITE" id="PS50238">
    <property type="entry name" value="RHOGAP"/>
    <property type="match status" value="1"/>
</dbReference>
<dbReference type="OrthoDB" id="185175at2759"/>
<dbReference type="VEuPathDB" id="TrichDB:TVAG_013310"/>
<dbReference type="AlphaFoldDB" id="A2DD87"/>
<dbReference type="GO" id="GO:0005737">
    <property type="term" value="C:cytoplasm"/>
    <property type="evidence" value="ECO:0000318"/>
    <property type="project" value="GO_Central"/>
</dbReference>
<dbReference type="Gene3D" id="2.30.29.30">
    <property type="entry name" value="Pleckstrin-homology domain (PH domain)/Phosphotyrosine-binding domain (PTB)"/>
    <property type="match status" value="1"/>
</dbReference>
<dbReference type="InterPro" id="IPR008936">
    <property type="entry name" value="Rho_GTPase_activation_prot"/>
</dbReference>